<reference evidence="1" key="1">
    <citation type="submission" date="2025-08" db="UniProtKB">
        <authorList>
            <consortium name="Ensembl"/>
        </authorList>
    </citation>
    <scope>IDENTIFICATION</scope>
</reference>
<reference evidence="1" key="2">
    <citation type="submission" date="2025-09" db="UniProtKB">
        <authorList>
            <consortium name="Ensembl"/>
        </authorList>
    </citation>
    <scope>IDENTIFICATION</scope>
</reference>
<name>A0A3B3WME5_9TELE</name>
<organism evidence="1 2">
    <name type="scientific">Poecilia mexicana</name>
    <dbReference type="NCBI Taxonomy" id="48701"/>
    <lineage>
        <taxon>Eukaryota</taxon>
        <taxon>Metazoa</taxon>
        <taxon>Chordata</taxon>
        <taxon>Craniata</taxon>
        <taxon>Vertebrata</taxon>
        <taxon>Euteleostomi</taxon>
        <taxon>Actinopterygii</taxon>
        <taxon>Neopterygii</taxon>
        <taxon>Teleostei</taxon>
        <taxon>Neoteleostei</taxon>
        <taxon>Acanthomorphata</taxon>
        <taxon>Ovalentaria</taxon>
        <taxon>Atherinomorphae</taxon>
        <taxon>Cyprinodontiformes</taxon>
        <taxon>Poeciliidae</taxon>
        <taxon>Poeciliinae</taxon>
        <taxon>Poecilia</taxon>
    </lineage>
</organism>
<protein>
    <submittedName>
        <fullName evidence="1">Uncharacterized protein</fullName>
    </submittedName>
</protein>
<evidence type="ECO:0000313" key="2">
    <source>
        <dbReference type="Proteomes" id="UP000261480"/>
    </source>
</evidence>
<accession>A0A3B3WME5</accession>
<sequence>QNNNGLTESCYVSLANKRHLDVSQKIHKWIQMLSRSYKLAGYCVQTSPCLYFVFFQFVDLNLQTEHASINPATEKLQSDYKSLSGSLILKLTKGDL</sequence>
<proteinExistence type="predicted"/>
<dbReference type="Proteomes" id="UP000261480">
    <property type="component" value="Unplaced"/>
</dbReference>
<dbReference type="AlphaFoldDB" id="A0A3B3WME5"/>
<dbReference type="Ensembl" id="ENSPMET00000010234.1">
    <property type="protein sequence ID" value="ENSPMEP00000003819.1"/>
    <property type="gene ID" value="ENSPMEG00000004999.1"/>
</dbReference>
<evidence type="ECO:0000313" key="1">
    <source>
        <dbReference type="Ensembl" id="ENSPMEP00000003819.1"/>
    </source>
</evidence>
<keyword evidence="2" id="KW-1185">Reference proteome</keyword>